<reference evidence="1 2" key="1">
    <citation type="journal article" date="2019" name="bioRxiv">
        <title>Genomics, evolutionary history and diagnostics of the Alternaria alternata species group including apple and Asian pear pathotypes.</title>
        <authorList>
            <person name="Armitage A.D."/>
            <person name="Cockerton H.M."/>
            <person name="Sreenivasaprasad S."/>
            <person name="Woodhall J.W."/>
            <person name="Lane C.R."/>
            <person name="Harrison R.J."/>
            <person name="Clarkson J.P."/>
        </authorList>
    </citation>
    <scope>NUCLEOTIDE SEQUENCE [LARGE SCALE GENOMIC DNA]</scope>
    <source>
        <strain evidence="1 2">FERA 650</strain>
    </source>
</reference>
<evidence type="ECO:0000313" key="2">
    <source>
        <dbReference type="Proteomes" id="UP000293547"/>
    </source>
</evidence>
<evidence type="ECO:0000313" key="1">
    <source>
        <dbReference type="EMBL" id="KAB2109555.1"/>
    </source>
</evidence>
<accession>A0ACB6FYY2</accession>
<comment type="caution">
    <text evidence="1">The sequence shown here is derived from an EMBL/GenBank/DDBJ whole genome shotgun (WGS) entry which is preliminary data.</text>
</comment>
<protein>
    <submittedName>
        <fullName evidence="1">Uncharacterized protein</fullName>
    </submittedName>
</protein>
<organism evidence="1 2">
    <name type="scientific">Alternaria gaisen</name>
    <dbReference type="NCBI Taxonomy" id="167740"/>
    <lineage>
        <taxon>Eukaryota</taxon>
        <taxon>Fungi</taxon>
        <taxon>Dikarya</taxon>
        <taxon>Ascomycota</taxon>
        <taxon>Pezizomycotina</taxon>
        <taxon>Dothideomycetes</taxon>
        <taxon>Pleosporomycetidae</taxon>
        <taxon>Pleosporales</taxon>
        <taxon>Pleosporineae</taxon>
        <taxon>Pleosporaceae</taxon>
        <taxon>Alternaria</taxon>
        <taxon>Alternaria sect. Alternaria</taxon>
    </lineage>
</organism>
<dbReference type="Proteomes" id="UP000293547">
    <property type="component" value="Unassembled WGS sequence"/>
</dbReference>
<proteinExistence type="predicted"/>
<sequence>MECLLGRPGADKYDKKSLYTVQSNQLLQNILRARLSYVKATYTPPCIAVAMGETQEIHPSFYRRVPSALASMAPATQPEKSYSERIASRREASHAKCEKWLAIDKANVPQEELEQMSLDSDEEGWEKVDGDEDWEFVDSPGVEEGK</sequence>
<gene>
    <name evidence="1" type="ORF">AG0111_0g1590</name>
</gene>
<keyword evidence="2" id="KW-1185">Reference proteome</keyword>
<dbReference type="EMBL" id="PDWZ02000001">
    <property type="protein sequence ID" value="KAB2109555.1"/>
    <property type="molecule type" value="Genomic_DNA"/>
</dbReference>
<name>A0ACB6FYY2_9PLEO</name>